<dbReference type="EMBL" id="BRXU01000022">
    <property type="protein sequence ID" value="GLC58246.1"/>
    <property type="molecule type" value="Genomic_DNA"/>
</dbReference>
<feature type="compositionally biased region" description="Low complexity" evidence="1">
    <location>
        <begin position="34"/>
        <end position="45"/>
    </location>
</feature>
<name>A0A9W6F781_9CHLO</name>
<gene>
    <name evidence="2" type="primary">PLEST005471</name>
    <name evidence="2" type="ORF">PLESTB_001337400</name>
</gene>
<feature type="region of interest" description="Disordered" evidence="1">
    <location>
        <begin position="88"/>
        <end position="117"/>
    </location>
</feature>
<comment type="caution">
    <text evidence="2">The sequence shown here is derived from an EMBL/GenBank/DDBJ whole genome shotgun (WGS) entry which is preliminary data.</text>
</comment>
<evidence type="ECO:0008006" key="4">
    <source>
        <dbReference type="Google" id="ProtNLM"/>
    </source>
</evidence>
<evidence type="ECO:0000313" key="2">
    <source>
        <dbReference type="EMBL" id="GLC58246.1"/>
    </source>
</evidence>
<proteinExistence type="predicted"/>
<protein>
    <recommendedName>
        <fullName evidence="4">TPX2 C-terminal domain-containing protein</fullName>
    </recommendedName>
</protein>
<keyword evidence="3" id="KW-1185">Reference proteome</keyword>
<dbReference type="Proteomes" id="UP001165080">
    <property type="component" value="Unassembled WGS sequence"/>
</dbReference>
<sequence>MQISDQLKGAKTPRAPFGATAGKAPQTLSNASKPDNAQNNAAPAPYVFKAQPKDATLREAPLPLNKLKERRVAKERKYKLAAHKAALREPQRRPGHIANLECVPPKPAPPPATVPAPFSLTTEMRIKEQKLAAQRLEEAASKSSAVFKARAMPDFWGTSPTAPKHKKPLAKPKTATKAVSPKLQTSKRRRLGDGLAK</sequence>
<dbReference type="AlphaFoldDB" id="A0A9W6F781"/>
<reference evidence="2 3" key="1">
    <citation type="journal article" date="2023" name="Commun. Biol.">
        <title>Reorganization of the ancestral sex-determining regions during the evolution of trioecy in Pleodorina starrii.</title>
        <authorList>
            <person name="Takahashi K."/>
            <person name="Suzuki S."/>
            <person name="Kawai-Toyooka H."/>
            <person name="Yamamoto K."/>
            <person name="Hamaji T."/>
            <person name="Ootsuki R."/>
            <person name="Yamaguchi H."/>
            <person name="Kawachi M."/>
            <person name="Higashiyama T."/>
            <person name="Nozaki H."/>
        </authorList>
    </citation>
    <scope>NUCLEOTIDE SEQUENCE [LARGE SCALE GENOMIC DNA]</scope>
    <source>
        <strain evidence="2 3">NIES-4479</strain>
    </source>
</reference>
<evidence type="ECO:0000256" key="1">
    <source>
        <dbReference type="SAM" id="MobiDB-lite"/>
    </source>
</evidence>
<accession>A0A9W6F781</accession>
<feature type="compositionally biased region" description="Pro residues" evidence="1">
    <location>
        <begin position="104"/>
        <end position="114"/>
    </location>
</feature>
<feature type="region of interest" description="Disordered" evidence="1">
    <location>
        <begin position="1"/>
        <end position="52"/>
    </location>
</feature>
<evidence type="ECO:0000313" key="3">
    <source>
        <dbReference type="Proteomes" id="UP001165080"/>
    </source>
</evidence>
<feature type="region of interest" description="Disordered" evidence="1">
    <location>
        <begin position="154"/>
        <end position="197"/>
    </location>
</feature>
<organism evidence="2 3">
    <name type="scientific">Pleodorina starrii</name>
    <dbReference type="NCBI Taxonomy" id="330485"/>
    <lineage>
        <taxon>Eukaryota</taxon>
        <taxon>Viridiplantae</taxon>
        <taxon>Chlorophyta</taxon>
        <taxon>core chlorophytes</taxon>
        <taxon>Chlorophyceae</taxon>
        <taxon>CS clade</taxon>
        <taxon>Chlamydomonadales</taxon>
        <taxon>Volvocaceae</taxon>
        <taxon>Pleodorina</taxon>
    </lineage>
</organism>